<dbReference type="AlphaFoldDB" id="A0A7M2YVJ8"/>
<keyword evidence="1" id="KW-1133">Transmembrane helix</keyword>
<feature type="transmembrane region" description="Helical" evidence="1">
    <location>
        <begin position="166"/>
        <end position="192"/>
    </location>
</feature>
<evidence type="ECO:0000256" key="1">
    <source>
        <dbReference type="SAM" id="Phobius"/>
    </source>
</evidence>
<feature type="transmembrane region" description="Helical" evidence="1">
    <location>
        <begin position="12"/>
        <end position="32"/>
    </location>
</feature>
<dbReference type="OrthoDB" id="5243687at2"/>
<evidence type="ECO:0000313" key="2">
    <source>
        <dbReference type="EMBL" id="RDI74162.1"/>
    </source>
</evidence>
<gene>
    <name evidence="2" type="ORF">Gocc_2259</name>
</gene>
<keyword evidence="1" id="KW-0472">Membrane</keyword>
<keyword evidence="1" id="KW-0812">Transmembrane</keyword>
<name>A0A7M2YVJ8_9ACTN</name>
<organism evidence="2 3">
    <name type="scientific">Gaiella occulta</name>
    <dbReference type="NCBI Taxonomy" id="1002870"/>
    <lineage>
        <taxon>Bacteria</taxon>
        <taxon>Bacillati</taxon>
        <taxon>Actinomycetota</taxon>
        <taxon>Thermoleophilia</taxon>
        <taxon>Gaiellales</taxon>
        <taxon>Gaiellaceae</taxon>
        <taxon>Gaiella</taxon>
    </lineage>
</organism>
<reference evidence="3" key="2">
    <citation type="journal article" date="2019" name="MicrobiologyOpen">
        <title>High-quality draft genome sequence of Gaiella occulta isolated from a 150 meter deep mineral water borehole and comparison with the genome sequences of other deep-branching lineages of the phylum Actinobacteria.</title>
        <authorList>
            <person name="Severino R."/>
            <person name="Froufe H.J.C."/>
            <person name="Barroso C."/>
            <person name="Albuquerque L."/>
            <person name="Lobo-da-Cunha A."/>
            <person name="da Costa M.S."/>
            <person name="Egas C."/>
        </authorList>
    </citation>
    <scope>NUCLEOTIDE SEQUENCE [LARGE SCALE GENOMIC DNA]</scope>
    <source>
        <strain evidence="3">F2-233</strain>
    </source>
</reference>
<accession>A0A7M2YVJ8</accession>
<keyword evidence="3" id="KW-1185">Reference proteome</keyword>
<sequence length="213" mass="21861">MNTKRLLELGGIVAGVVLIAFGIGALVMSINARSTVSDELSREFIVGSPDMKPSEIRKAAKEAGLPATTALPTCDVADKEITSGSDARCFAQYMRIHALESSGGLTYAQMGRFASAADPSDPKGTSDAAAALMADGKPVPNAARNTWVTATALSTALNVSYMAEQIALFGLVVAIALLLSGIGFMILAVMALGTTARVDETAKAGTPARPVTG</sequence>
<dbReference type="EMBL" id="QQZY01000005">
    <property type="protein sequence ID" value="RDI74162.1"/>
    <property type="molecule type" value="Genomic_DNA"/>
</dbReference>
<protein>
    <recommendedName>
        <fullName evidence="4">Aromatic ring-opening dioxygenase LigA</fullName>
    </recommendedName>
</protein>
<proteinExistence type="predicted"/>
<dbReference type="RefSeq" id="WP_114796669.1">
    <property type="nucleotide sequence ID" value="NZ_QQZY01000005.1"/>
</dbReference>
<dbReference type="Proteomes" id="UP000254134">
    <property type="component" value="Unassembled WGS sequence"/>
</dbReference>
<reference evidence="2 3" key="1">
    <citation type="submission" date="2018-07" db="EMBL/GenBank/DDBJ databases">
        <title>High-quality-draft genome sequence of Gaiella occulta.</title>
        <authorList>
            <person name="Severino R."/>
            <person name="Froufe H.J.C."/>
            <person name="Rainey F.A."/>
            <person name="Barroso C."/>
            <person name="Albuquerque L."/>
            <person name="Lobo-Da-Cunha A."/>
            <person name="Da Costa M.S."/>
            <person name="Egas C."/>
        </authorList>
    </citation>
    <scope>NUCLEOTIDE SEQUENCE [LARGE SCALE GENOMIC DNA]</scope>
    <source>
        <strain evidence="2 3">F2-233</strain>
    </source>
</reference>
<evidence type="ECO:0008006" key="4">
    <source>
        <dbReference type="Google" id="ProtNLM"/>
    </source>
</evidence>
<comment type="caution">
    <text evidence="2">The sequence shown here is derived from an EMBL/GenBank/DDBJ whole genome shotgun (WGS) entry which is preliminary data.</text>
</comment>
<evidence type="ECO:0000313" key="3">
    <source>
        <dbReference type="Proteomes" id="UP000254134"/>
    </source>
</evidence>